<keyword evidence="2" id="KW-1185">Reference proteome</keyword>
<evidence type="ECO:0000313" key="1">
    <source>
        <dbReference type="EMBL" id="ABR10502.1"/>
    </source>
</evidence>
<accession>A6N230</accession>
<reference evidence="1 2" key="1">
    <citation type="submission" date="2007-04" db="EMBL/GenBank/DDBJ databases">
        <title>Isolation, characterization and complete nucleotide sequence of a novel temperate bacteriophage Min1, isolated from the nematode pathogen Microbacterium nematophilum.</title>
        <authorList>
            <person name="Akimkina T.V."/>
            <person name="Venien-Bryan C."/>
            <person name="Hodgkin J.A."/>
        </authorList>
    </citation>
    <scope>NUCLEOTIDE SEQUENCE [LARGE SCALE GENOMIC DNA]</scope>
</reference>
<evidence type="ECO:0000313" key="2">
    <source>
        <dbReference type="Proteomes" id="UP000001999"/>
    </source>
</evidence>
<proteinExistence type="predicted"/>
<dbReference type="KEGG" id="vg:5309197"/>
<name>A6N230_9CAUD</name>
<dbReference type="EMBL" id="EF579802">
    <property type="protein sequence ID" value="ABR10502.1"/>
    <property type="molecule type" value="Genomic_DNA"/>
</dbReference>
<dbReference type="GeneID" id="5309197"/>
<protein>
    <submittedName>
        <fullName evidence="1">Uncharacterized protein</fullName>
    </submittedName>
</protein>
<sequence length="124" mass="13647">MTFSCRSELAAAEAKGGYRALDTTLRAPLCRELNTDRLFRPRETRTIPVQGHELDEIQEKIAAETPAGWETISAPVSMSKRDTTLTAEGTIARRDGLREVEAEDMDGILAKVPEGYQLLSVRGA</sequence>
<dbReference type="RefSeq" id="YP_001294832.1">
    <property type="nucleotide sequence ID" value="NC_009603.1"/>
</dbReference>
<dbReference type="Proteomes" id="UP000001999">
    <property type="component" value="Segment"/>
</dbReference>
<organism evidence="1 2">
    <name type="scientific">Microbacterium phage Min1</name>
    <dbReference type="NCBI Taxonomy" id="446529"/>
    <lineage>
        <taxon>Viruses</taxon>
        <taxon>Duplodnaviria</taxon>
        <taxon>Heunggongvirae</taxon>
        <taxon>Uroviricota</taxon>
        <taxon>Caudoviricetes</taxon>
        <taxon>Minunavirus</taxon>
        <taxon>Minunavirus Min1</taxon>
    </lineage>
</organism>